<dbReference type="HOGENOM" id="CLU_120349_0_0_11"/>
<dbReference type="EMBL" id="CP009110">
    <property type="protein sequence ID" value="AIJ20425.1"/>
    <property type="molecule type" value="Genomic_DNA"/>
</dbReference>
<dbReference type="Gene3D" id="1.10.287.160">
    <property type="entry name" value="HR1 repeat"/>
    <property type="match status" value="1"/>
</dbReference>
<dbReference type="GO" id="GO:0003700">
    <property type="term" value="F:DNA-binding transcription factor activity"/>
    <property type="evidence" value="ECO:0007669"/>
    <property type="project" value="InterPro"/>
</dbReference>
<accession>A0A076MNH6</accession>
<evidence type="ECO:0000313" key="5">
    <source>
        <dbReference type="EMBL" id="AIJ20425.1"/>
    </source>
</evidence>
<dbReference type="InterPro" id="IPR011991">
    <property type="entry name" value="ArsR-like_HTH"/>
</dbReference>
<evidence type="ECO:0000256" key="2">
    <source>
        <dbReference type="ARBA" id="ARBA00023125"/>
    </source>
</evidence>
<dbReference type="eggNOG" id="COG1510">
    <property type="taxonomic scope" value="Bacteria"/>
</dbReference>
<proteinExistence type="predicted"/>
<dbReference type="InterPro" id="IPR052362">
    <property type="entry name" value="HTH-GbsR_regulator"/>
</dbReference>
<dbReference type="InterPro" id="IPR036388">
    <property type="entry name" value="WH-like_DNA-bd_sf"/>
</dbReference>
<evidence type="ECO:0000256" key="3">
    <source>
        <dbReference type="ARBA" id="ARBA00023163"/>
    </source>
</evidence>
<dbReference type="InterPro" id="IPR000835">
    <property type="entry name" value="HTH_MarR-typ"/>
</dbReference>
<dbReference type="STRING" id="1068978.AMETH_0333"/>
<keyword evidence="6" id="KW-1185">Reference proteome</keyword>
<reference evidence="5 6" key="1">
    <citation type="submission" date="2014-07" db="EMBL/GenBank/DDBJ databases">
        <title>Whole Genome Sequence of the Amycolatopsis methanolica 239.</title>
        <authorList>
            <person name="Tang B."/>
        </authorList>
    </citation>
    <scope>NUCLEOTIDE SEQUENCE [LARGE SCALE GENOMIC DNA]</scope>
    <source>
        <strain evidence="5 6">239</strain>
    </source>
</reference>
<dbReference type="CDD" id="cd00090">
    <property type="entry name" value="HTH_ARSR"/>
    <property type="match status" value="1"/>
</dbReference>
<keyword evidence="1" id="KW-0805">Transcription regulation</keyword>
<dbReference type="AlphaFoldDB" id="A0A076MNH6"/>
<keyword evidence="3" id="KW-0804">Transcription</keyword>
<dbReference type="KEGG" id="amq:AMETH_0333"/>
<dbReference type="PANTHER" id="PTHR38465">
    <property type="entry name" value="HTH-TYPE TRANSCRIPTIONAL REGULATOR MJ1563-RELATED"/>
    <property type="match status" value="1"/>
</dbReference>
<evidence type="ECO:0000259" key="4">
    <source>
        <dbReference type="Pfam" id="PF12802"/>
    </source>
</evidence>
<dbReference type="Proteomes" id="UP000062973">
    <property type="component" value="Chromosome"/>
</dbReference>
<dbReference type="SUPFAM" id="SSF46785">
    <property type="entry name" value="Winged helix' DNA-binding domain"/>
    <property type="match status" value="1"/>
</dbReference>
<keyword evidence="2" id="KW-0238">DNA-binding</keyword>
<dbReference type="Pfam" id="PF12802">
    <property type="entry name" value="MarR_2"/>
    <property type="match status" value="1"/>
</dbReference>
<dbReference type="Gene3D" id="1.10.10.10">
    <property type="entry name" value="Winged helix-like DNA-binding domain superfamily/Winged helix DNA-binding domain"/>
    <property type="match status" value="1"/>
</dbReference>
<dbReference type="PATRIC" id="fig|1068978.7.peg.356"/>
<dbReference type="RefSeq" id="WP_017986292.1">
    <property type="nucleotide sequence ID" value="NZ_AQUL01000001.1"/>
</dbReference>
<gene>
    <name evidence="5" type="ORF">AMETH_0333</name>
</gene>
<dbReference type="GO" id="GO:0003677">
    <property type="term" value="F:DNA binding"/>
    <property type="evidence" value="ECO:0007669"/>
    <property type="project" value="UniProtKB-KW"/>
</dbReference>
<dbReference type="InterPro" id="IPR036390">
    <property type="entry name" value="WH_DNA-bd_sf"/>
</dbReference>
<dbReference type="PANTHER" id="PTHR38465:SF2">
    <property type="entry name" value="HTH-TYPE TRANSCRIPTIONAL REGULATOR MMPR5"/>
    <property type="match status" value="1"/>
</dbReference>
<protein>
    <submittedName>
        <fullName evidence="5">MarR family transcriptional regulator</fullName>
    </submittedName>
</protein>
<organism evidence="5 6">
    <name type="scientific">Amycolatopsis methanolica 239</name>
    <dbReference type="NCBI Taxonomy" id="1068978"/>
    <lineage>
        <taxon>Bacteria</taxon>
        <taxon>Bacillati</taxon>
        <taxon>Actinomycetota</taxon>
        <taxon>Actinomycetes</taxon>
        <taxon>Pseudonocardiales</taxon>
        <taxon>Pseudonocardiaceae</taxon>
        <taxon>Amycolatopsis</taxon>
        <taxon>Amycolatopsis methanolica group</taxon>
    </lineage>
</organism>
<evidence type="ECO:0000313" key="6">
    <source>
        <dbReference type="Proteomes" id="UP000062973"/>
    </source>
</evidence>
<sequence>MISMRDEEAVRRYVERLALVLNQLGIQRMAARVFAALVVTDDSRLTAAELAENLQVSPAAVSGAVRYLEQVGLVEREREPGSRRDHFRVLDDMWFASLRKRDRLMEMWRDAAEEGVDAVGADTPAGRRLADMRDFLSFIIRELPLLLERWEKERASR</sequence>
<name>A0A076MNH6_AMYME</name>
<feature type="domain" description="HTH marR-type" evidence="4">
    <location>
        <begin position="24"/>
        <end position="84"/>
    </location>
</feature>
<evidence type="ECO:0000256" key="1">
    <source>
        <dbReference type="ARBA" id="ARBA00023015"/>
    </source>
</evidence>